<dbReference type="OrthoDB" id="1467485at2"/>
<proteinExistence type="predicted"/>
<keyword evidence="3" id="KW-1185">Reference proteome</keyword>
<dbReference type="Gene3D" id="2.40.160.20">
    <property type="match status" value="1"/>
</dbReference>
<accession>A0A563DHR5</accession>
<dbReference type="SUPFAM" id="SSF56925">
    <property type="entry name" value="OMPA-like"/>
    <property type="match status" value="1"/>
</dbReference>
<feature type="domain" description="Outer membrane protein beta-barrel" evidence="1">
    <location>
        <begin position="36"/>
        <end position="221"/>
    </location>
</feature>
<evidence type="ECO:0000313" key="2">
    <source>
        <dbReference type="EMBL" id="TWP29798.1"/>
    </source>
</evidence>
<dbReference type="Pfam" id="PF13568">
    <property type="entry name" value="OMP_b-brl_2"/>
    <property type="match status" value="1"/>
</dbReference>
<reference evidence="2 3" key="1">
    <citation type="submission" date="2019-02" db="EMBL/GenBank/DDBJ databases">
        <title>Apibacter muscae sp. nov.: a novel member of the house fly microbiota.</title>
        <authorList>
            <person name="Park R."/>
        </authorList>
    </citation>
    <scope>NUCLEOTIDE SEQUENCE [LARGE SCALE GENOMIC DNA]</scope>
    <source>
        <strain evidence="2 3">AL1</strain>
    </source>
</reference>
<gene>
    <name evidence="2" type="ORF">ETU09_02135</name>
</gene>
<dbReference type="InterPro" id="IPR011250">
    <property type="entry name" value="OMP/PagP_B-barrel"/>
</dbReference>
<dbReference type="AlphaFoldDB" id="A0A563DHR5"/>
<evidence type="ECO:0000313" key="3">
    <source>
        <dbReference type="Proteomes" id="UP000319499"/>
    </source>
</evidence>
<evidence type="ECO:0000259" key="1">
    <source>
        <dbReference type="Pfam" id="PF13568"/>
    </source>
</evidence>
<dbReference type="EMBL" id="SELH01000013">
    <property type="protein sequence ID" value="TWP29798.1"/>
    <property type="molecule type" value="Genomic_DNA"/>
</dbReference>
<comment type="caution">
    <text evidence="2">The sequence shown here is derived from an EMBL/GenBank/DDBJ whole genome shotgun (WGS) entry which is preliminary data.</text>
</comment>
<dbReference type="Proteomes" id="UP000319499">
    <property type="component" value="Unassembled WGS sequence"/>
</dbReference>
<sequence length="253" mass="29494">MRKIITLLVFITSYNLLNAQFRSKDVMDRYDDIDHQKFSWGYYLGINYFSFKLHPEAEGLNSRGKFLVNVDSKAGFTVGLIGKMRINEYLDLRVEPAMHFVQRDLIFRNIQNIINQEVEEGKEPTYTDLDAIRNVKSTYIDIPVFINFHGNKWNNTRPYVQAGLSYLMNLQGSEKKEQDNLEQVFRMKDNNFSYQLEAGIEIYLKRFKLTPSVRGIFFINDELVKDNPGTPPVWAGAIKSMSTRAIVFSLKFE</sequence>
<organism evidence="2 3">
    <name type="scientific">Apibacter muscae</name>
    <dbReference type="NCBI Taxonomy" id="2509004"/>
    <lineage>
        <taxon>Bacteria</taxon>
        <taxon>Pseudomonadati</taxon>
        <taxon>Bacteroidota</taxon>
        <taxon>Flavobacteriia</taxon>
        <taxon>Flavobacteriales</taxon>
        <taxon>Weeksellaceae</taxon>
        <taxon>Apibacter</taxon>
    </lineage>
</organism>
<dbReference type="RefSeq" id="WP_146291597.1">
    <property type="nucleotide sequence ID" value="NZ_SELH01000013.1"/>
</dbReference>
<dbReference type="InterPro" id="IPR025665">
    <property type="entry name" value="Beta-barrel_OMP_2"/>
</dbReference>
<name>A0A563DHR5_9FLAO</name>
<protein>
    <submittedName>
        <fullName evidence="2">PorT family protein</fullName>
    </submittedName>
</protein>